<dbReference type="Proteomes" id="UP000447574">
    <property type="component" value="Unassembled WGS sequence"/>
</dbReference>
<dbReference type="Pfam" id="PF04335">
    <property type="entry name" value="VirB8"/>
    <property type="match status" value="1"/>
</dbReference>
<accession>A0A7X1WUE4</accession>
<proteinExistence type="predicted"/>
<evidence type="ECO:0000256" key="1">
    <source>
        <dbReference type="ARBA" id="ARBA00004167"/>
    </source>
</evidence>
<keyword evidence="4 5" id="KW-0472">Membrane</keyword>
<reference evidence="7 8" key="1">
    <citation type="submission" date="2019-10" db="EMBL/GenBank/DDBJ databases">
        <title>Evaluation of single-gene subtyping targets for Pseudomonas.</title>
        <authorList>
            <person name="Reichler S.J."/>
            <person name="Orsi R.H."/>
            <person name="Wiedmann M."/>
            <person name="Martin N.H."/>
            <person name="Murphy S.I."/>
        </authorList>
    </citation>
    <scope>NUCLEOTIDE SEQUENCE [LARGE SCALE GENOMIC DNA]</scope>
    <source>
        <strain evidence="7 8">FSL R10-2932</strain>
    </source>
</reference>
<evidence type="ECO:0000256" key="2">
    <source>
        <dbReference type="ARBA" id="ARBA00022692"/>
    </source>
</evidence>
<dbReference type="InterPro" id="IPR007430">
    <property type="entry name" value="VirB8"/>
</dbReference>
<keyword evidence="3 5" id="KW-1133">Transmembrane helix</keyword>
<organism evidence="7 8">
    <name type="scientific">Pseudomonas helleri</name>
    <dbReference type="NCBI Taxonomy" id="1608996"/>
    <lineage>
        <taxon>Bacteria</taxon>
        <taxon>Pseudomonadati</taxon>
        <taxon>Pseudomonadota</taxon>
        <taxon>Gammaproteobacteria</taxon>
        <taxon>Pseudomonadales</taxon>
        <taxon>Pseudomonadaceae</taxon>
        <taxon>Pseudomonas</taxon>
    </lineage>
</organism>
<dbReference type="GO" id="GO:0016020">
    <property type="term" value="C:membrane"/>
    <property type="evidence" value="ECO:0007669"/>
    <property type="project" value="UniProtKB-SubCell"/>
</dbReference>
<evidence type="ECO:0000313" key="7">
    <source>
        <dbReference type="EMBL" id="MQT74807.1"/>
    </source>
</evidence>
<dbReference type="CDD" id="cd16425">
    <property type="entry name" value="TrbF"/>
    <property type="match status" value="1"/>
</dbReference>
<evidence type="ECO:0000256" key="3">
    <source>
        <dbReference type="ARBA" id="ARBA00022989"/>
    </source>
</evidence>
<dbReference type="SUPFAM" id="SSF54427">
    <property type="entry name" value="NTF2-like"/>
    <property type="match status" value="1"/>
</dbReference>
<protein>
    <submittedName>
        <fullName evidence="7">Conjugal transfer protein TrbF</fullName>
    </submittedName>
</protein>
<dbReference type="EMBL" id="WIWF01000033">
    <property type="protein sequence ID" value="MQT74807.1"/>
    <property type="molecule type" value="Genomic_DNA"/>
</dbReference>
<keyword evidence="2 5" id="KW-0812">Transmembrane</keyword>
<dbReference type="Gene3D" id="3.10.450.230">
    <property type="entry name" value="VirB8 protein"/>
    <property type="match status" value="1"/>
</dbReference>
<dbReference type="RefSeq" id="WP_086799789.1">
    <property type="nucleotide sequence ID" value="NZ_WIWF01000033.1"/>
</dbReference>
<feature type="transmembrane region" description="Helical" evidence="5">
    <location>
        <begin position="49"/>
        <end position="73"/>
    </location>
</feature>
<name>A0A7X1WUE4_9PSED</name>
<evidence type="ECO:0000256" key="4">
    <source>
        <dbReference type="ARBA" id="ARBA00023136"/>
    </source>
</evidence>
<evidence type="ECO:0000313" key="8">
    <source>
        <dbReference type="Proteomes" id="UP000447574"/>
    </source>
</evidence>
<dbReference type="AlphaFoldDB" id="A0A7X1WUE4"/>
<sequence length="243" mass="27066">MSIFNRRKDAETEVAGATLAAKEKVNNPYLNARRSWNGHVMGVMSSLQVWQTVGIVSLLIVMGAVGGIAHIGAQSKIIPMVFQQDASANTVSVTLLDRVPDAVLTDYQAAVTNFISNTRLVTPDVSLQRKAVLASYAYLAPQDPATMKANEFLNGSPERNPFKRAENETVSVEIRSALPQTKDTWQVDWTETVRSRDGSLKGNPYNMRALINVYQNKDMSVDRNTFVNGHFIFIRDFNWSKQL</sequence>
<evidence type="ECO:0000259" key="6">
    <source>
        <dbReference type="Pfam" id="PF04335"/>
    </source>
</evidence>
<comment type="caution">
    <text evidence="7">The sequence shown here is derived from an EMBL/GenBank/DDBJ whole genome shotgun (WGS) entry which is preliminary data.</text>
</comment>
<dbReference type="InterPro" id="IPR032710">
    <property type="entry name" value="NTF2-like_dom_sf"/>
</dbReference>
<feature type="domain" description="Bacterial virulence protein VirB8" evidence="6">
    <location>
        <begin position="32"/>
        <end position="241"/>
    </location>
</feature>
<dbReference type="InterPro" id="IPR035658">
    <property type="entry name" value="TrbF"/>
</dbReference>
<evidence type="ECO:0000256" key="5">
    <source>
        <dbReference type="SAM" id="Phobius"/>
    </source>
</evidence>
<comment type="subcellular location">
    <subcellularLocation>
        <location evidence="1">Membrane</location>
        <topology evidence="1">Single-pass membrane protein</topology>
    </subcellularLocation>
</comment>
<gene>
    <name evidence="7" type="ORF">GHO37_10880</name>
</gene>
<dbReference type="NCBIfam" id="NF010462">
    <property type="entry name" value="PRK13887.1"/>
    <property type="match status" value="1"/>
</dbReference>